<dbReference type="Proteomes" id="UP000002358">
    <property type="component" value="Unassembled WGS sequence"/>
</dbReference>
<evidence type="ECO:0000256" key="1">
    <source>
        <dbReference type="SAM" id="MobiDB-lite"/>
    </source>
</evidence>
<protein>
    <submittedName>
        <fullName evidence="2">Uncharacterized protein</fullName>
    </submittedName>
</protein>
<dbReference type="SMR" id="A0A7M7M2K1"/>
<feature type="compositionally biased region" description="Polar residues" evidence="1">
    <location>
        <begin position="120"/>
        <end position="129"/>
    </location>
</feature>
<dbReference type="GeneID" id="107981800"/>
<organism evidence="2 3">
    <name type="scientific">Nasonia vitripennis</name>
    <name type="common">Parasitic wasp</name>
    <dbReference type="NCBI Taxonomy" id="7425"/>
    <lineage>
        <taxon>Eukaryota</taxon>
        <taxon>Metazoa</taxon>
        <taxon>Ecdysozoa</taxon>
        <taxon>Arthropoda</taxon>
        <taxon>Hexapoda</taxon>
        <taxon>Insecta</taxon>
        <taxon>Pterygota</taxon>
        <taxon>Neoptera</taxon>
        <taxon>Endopterygota</taxon>
        <taxon>Hymenoptera</taxon>
        <taxon>Apocrita</taxon>
        <taxon>Proctotrupomorpha</taxon>
        <taxon>Chalcidoidea</taxon>
        <taxon>Pteromalidae</taxon>
        <taxon>Pteromalinae</taxon>
        <taxon>Nasonia</taxon>
    </lineage>
</organism>
<accession>A0A7M7M2K1</accession>
<dbReference type="AlphaFoldDB" id="A0A7M7M2K1"/>
<reference evidence="2" key="1">
    <citation type="submission" date="2021-01" db="UniProtKB">
        <authorList>
            <consortium name="EnsemblMetazoa"/>
        </authorList>
    </citation>
    <scope>IDENTIFICATION</scope>
</reference>
<dbReference type="KEGG" id="nvi:107981800"/>
<dbReference type="OrthoDB" id="5984008at2759"/>
<dbReference type="EnsemblMetazoa" id="XM_016988452">
    <property type="protein sequence ID" value="XP_016843941"/>
    <property type="gene ID" value="LOC107981800"/>
</dbReference>
<dbReference type="RefSeq" id="XP_016843941.1">
    <property type="nucleotide sequence ID" value="XM_016988452.1"/>
</dbReference>
<sequence length="280" mass="31897">MRWMFRFIGYEYTFKYKPGKLNKNADALSRNPPEMTEKEINENLPKIKVMIIDEKTKQNENKTKSNASTDRTTFRNRAHSASERTTAPRERGRPVGAKTNKNAPKLDHNVIAQRTRGEQQRSWLSSTALAGSETERLSLPDPRYSGLRIDNYQSEDSDSDGDTSSTDSQNRTISNIEVLVSAEEPSNTEAKTDDDSVRESSIRTTLSKEEVEEASKKFEESLKRYQEKSIMPEKDEVDSEHDSVTDLPLCLSEGEEITEQCVLECTNSTRIMVLNIWTKS</sequence>
<feature type="region of interest" description="Disordered" evidence="1">
    <location>
        <begin position="56"/>
        <end position="208"/>
    </location>
</feature>
<feature type="compositionally biased region" description="Basic and acidic residues" evidence="1">
    <location>
        <begin position="190"/>
        <end position="208"/>
    </location>
</feature>
<proteinExistence type="predicted"/>
<name>A0A7M7M2K1_NASVI</name>
<keyword evidence="3" id="KW-1185">Reference proteome</keyword>
<evidence type="ECO:0000313" key="2">
    <source>
        <dbReference type="EnsemblMetazoa" id="XP_016843941"/>
    </source>
</evidence>
<dbReference type="InParanoid" id="A0A7M7M2K1"/>
<feature type="compositionally biased region" description="Basic and acidic residues" evidence="1">
    <location>
        <begin position="80"/>
        <end position="93"/>
    </location>
</feature>
<evidence type="ECO:0000313" key="3">
    <source>
        <dbReference type="Proteomes" id="UP000002358"/>
    </source>
</evidence>